<protein>
    <submittedName>
        <fullName evidence="1">F-box/kelch-repeat protein-like</fullName>
    </submittedName>
</protein>
<dbReference type="InterPro" id="IPR050796">
    <property type="entry name" value="SCF_F-box_component"/>
</dbReference>
<proteinExistence type="predicted"/>
<sequence length="254" mass="29176">MNPLTNQRVILPPYPIQRGTESARLAFSEASMEYKVVHAFGCQSLDQSMRETHIAVLTVGIDYAWRYIDIQHLSLTSKAVLIMSSPMVTGAFMHWIGTTSVLTLNVETETIREYSLPRLHKESGIFLPMGSNLSIIYEFDAFLRDVWEMNPSTGKWIKLLRFDLRPLSHKSLDLFPPQYFVNPVGWLAVREVLLFNMSGSRTCCVAYNLKTKEIRSFQFDTETESYDFQPHLNSLVLFDGGLQMELQPKRLRVS</sequence>
<keyword evidence="2" id="KW-1185">Reference proteome</keyword>
<evidence type="ECO:0000313" key="2">
    <source>
        <dbReference type="Proteomes" id="UP000250235"/>
    </source>
</evidence>
<dbReference type="PANTHER" id="PTHR31672:SF11">
    <property type="entry name" value="F-BOX PROTEIN CPR1-LIKE ISOFORM X2"/>
    <property type="match status" value="1"/>
</dbReference>
<dbReference type="OrthoDB" id="1918594at2759"/>
<reference evidence="1 2" key="1">
    <citation type="journal article" date="2015" name="Proc. Natl. Acad. Sci. U.S.A.">
        <title>The resurrection genome of Boea hygrometrica: A blueprint for survival of dehydration.</title>
        <authorList>
            <person name="Xiao L."/>
            <person name="Yang G."/>
            <person name="Zhang L."/>
            <person name="Yang X."/>
            <person name="Zhao S."/>
            <person name="Ji Z."/>
            <person name="Zhou Q."/>
            <person name="Hu M."/>
            <person name="Wang Y."/>
            <person name="Chen M."/>
            <person name="Xu Y."/>
            <person name="Jin H."/>
            <person name="Xiao X."/>
            <person name="Hu G."/>
            <person name="Bao F."/>
            <person name="Hu Y."/>
            <person name="Wan P."/>
            <person name="Li L."/>
            <person name="Deng X."/>
            <person name="Kuang T."/>
            <person name="Xiang C."/>
            <person name="Zhu J.K."/>
            <person name="Oliver M.J."/>
            <person name="He Y."/>
        </authorList>
    </citation>
    <scope>NUCLEOTIDE SEQUENCE [LARGE SCALE GENOMIC DNA]</scope>
    <source>
        <strain evidence="2">cv. XS01</strain>
    </source>
</reference>
<evidence type="ECO:0000313" key="1">
    <source>
        <dbReference type="EMBL" id="KZV39725.1"/>
    </source>
</evidence>
<dbReference type="PANTHER" id="PTHR31672">
    <property type="entry name" value="BNACNNG10540D PROTEIN"/>
    <property type="match status" value="1"/>
</dbReference>
<accession>A0A2Z7C646</accession>
<dbReference type="EMBL" id="KV000899">
    <property type="protein sequence ID" value="KZV39725.1"/>
    <property type="molecule type" value="Genomic_DNA"/>
</dbReference>
<dbReference type="AlphaFoldDB" id="A0A2Z7C646"/>
<organism evidence="1 2">
    <name type="scientific">Dorcoceras hygrometricum</name>
    <dbReference type="NCBI Taxonomy" id="472368"/>
    <lineage>
        <taxon>Eukaryota</taxon>
        <taxon>Viridiplantae</taxon>
        <taxon>Streptophyta</taxon>
        <taxon>Embryophyta</taxon>
        <taxon>Tracheophyta</taxon>
        <taxon>Spermatophyta</taxon>
        <taxon>Magnoliopsida</taxon>
        <taxon>eudicotyledons</taxon>
        <taxon>Gunneridae</taxon>
        <taxon>Pentapetalae</taxon>
        <taxon>asterids</taxon>
        <taxon>lamiids</taxon>
        <taxon>Lamiales</taxon>
        <taxon>Gesneriaceae</taxon>
        <taxon>Didymocarpoideae</taxon>
        <taxon>Trichosporeae</taxon>
        <taxon>Loxocarpinae</taxon>
        <taxon>Dorcoceras</taxon>
    </lineage>
</organism>
<dbReference type="Proteomes" id="UP000250235">
    <property type="component" value="Unassembled WGS sequence"/>
</dbReference>
<name>A0A2Z7C646_9LAMI</name>
<gene>
    <name evidence="1" type="ORF">F511_14192</name>
</gene>